<feature type="transmembrane region" description="Helical" evidence="4">
    <location>
        <begin position="81"/>
        <end position="98"/>
    </location>
</feature>
<name>R4YLC8_OLEAN</name>
<dbReference type="SUPFAM" id="SSF55073">
    <property type="entry name" value="Nucleotide cyclase"/>
    <property type="match status" value="1"/>
</dbReference>
<dbReference type="InterPro" id="IPR050469">
    <property type="entry name" value="Diguanylate_Cyclase"/>
</dbReference>
<feature type="domain" description="GGDEF" evidence="5">
    <location>
        <begin position="233"/>
        <end position="361"/>
    </location>
</feature>
<reference evidence="6 7" key="1">
    <citation type="journal article" date="2013" name="Nat. Commun.">
        <title>Genome sequence and functional genomic analysis of the oil-degrading bacterium Oleispira antarctica.</title>
        <authorList>
            <person name="Kube M."/>
            <person name="Chernikova T.N."/>
            <person name="Al-Ramahi Y."/>
            <person name="Beloqui A."/>
            <person name="Lopez-Cortez N."/>
            <person name="Guazzaroni M.E."/>
            <person name="Heipieper H.J."/>
            <person name="Klages S."/>
            <person name="Kotsyurbenko O.R."/>
            <person name="Langer I."/>
            <person name="Nechitaylo T.Y."/>
            <person name="Lunsdorf H."/>
            <person name="Fernandez M."/>
            <person name="Juarez S."/>
            <person name="Ciordia S."/>
            <person name="Singer A."/>
            <person name="Kagan O."/>
            <person name="Egorova O."/>
            <person name="Petit P.A."/>
            <person name="Stogios P."/>
            <person name="Kim Y."/>
            <person name="Tchigvintsev A."/>
            <person name="Flick R."/>
            <person name="Denaro R."/>
            <person name="Genovese M."/>
            <person name="Albar J.P."/>
            <person name="Reva O.N."/>
            <person name="Martinez-Gomariz M."/>
            <person name="Tran H."/>
            <person name="Ferrer M."/>
            <person name="Savchenko A."/>
            <person name="Yakunin A.F."/>
            <person name="Yakimov M.M."/>
            <person name="Golyshina O.V."/>
            <person name="Reinhardt R."/>
            <person name="Golyshin P.N."/>
        </authorList>
    </citation>
    <scope>NUCLEOTIDE SEQUENCE [LARGE SCALE GENOMIC DNA]</scope>
</reference>
<sequence length="361" mass="41085">MEVSLDSQHNSQLDTIRRTLLASIGALLYSLVILVCYKLGYVLIDVTDLVIIYICFWVGHLAAVGFVYFRHIRNMSARSMSLLHMVWAIIFVSIILYYTVEIRSALMMAYLTIISFGAFRLQWRGFFGITLFTLASYAVTLFFFQQNNSGRWSPELEVIIGITFLAAMLGFCILGREFSLLRERLTSSNRGLRIALAKIEALAITDELTGLYNRRHLLVCLDKQRAIANREGSRFVLAYIDIDEFKRINDEFGHRVGDEVLQQFSDLLQESIREIDLVSRYGGEEFVLLLTGVGIETAAIVVERIRDAVESLKFSENNLAMTISVGLTEYQAPETINDTLERADKLLYQAKQEGRNRVVQA</sequence>
<dbReference type="InterPro" id="IPR000160">
    <property type="entry name" value="GGDEF_dom"/>
</dbReference>
<keyword evidence="4" id="KW-1133">Transmembrane helix</keyword>
<comment type="catalytic activity">
    <reaction evidence="3">
        <text>2 GTP = 3',3'-c-di-GMP + 2 diphosphate</text>
        <dbReference type="Rhea" id="RHEA:24898"/>
        <dbReference type="ChEBI" id="CHEBI:33019"/>
        <dbReference type="ChEBI" id="CHEBI:37565"/>
        <dbReference type="ChEBI" id="CHEBI:58805"/>
        <dbReference type="EC" id="2.7.7.65"/>
    </reaction>
</comment>
<keyword evidence="4" id="KW-0812">Transmembrane</keyword>
<dbReference type="OrthoDB" id="9759607at2"/>
<dbReference type="KEGG" id="oai:OLEAN_C12660"/>
<dbReference type="PANTHER" id="PTHR45138:SF9">
    <property type="entry name" value="DIGUANYLATE CYCLASE DGCM-RELATED"/>
    <property type="match status" value="1"/>
</dbReference>
<dbReference type="EMBL" id="FO203512">
    <property type="protein sequence ID" value="CCK75442.1"/>
    <property type="molecule type" value="Genomic_DNA"/>
</dbReference>
<evidence type="ECO:0000259" key="5">
    <source>
        <dbReference type="PROSITE" id="PS50887"/>
    </source>
</evidence>
<dbReference type="FunFam" id="3.30.70.270:FF:000001">
    <property type="entry name" value="Diguanylate cyclase domain protein"/>
    <property type="match status" value="1"/>
</dbReference>
<organism evidence="6 7">
    <name type="scientific">Oleispira antarctica RB-8</name>
    <dbReference type="NCBI Taxonomy" id="698738"/>
    <lineage>
        <taxon>Bacteria</taxon>
        <taxon>Pseudomonadati</taxon>
        <taxon>Pseudomonadota</taxon>
        <taxon>Gammaproteobacteria</taxon>
        <taxon>Oceanospirillales</taxon>
        <taxon>Oceanospirillaceae</taxon>
        <taxon>Oleispira</taxon>
    </lineage>
</organism>
<feature type="transmembrane region" description="Helical" evidence="4">
    <location>
        <begin position="126"/>
        <end position="144"/>
    </location>
</feature>
<dbReference type="EC" id="2.7.7.65" evidence="2"/>
<evidence type="ECO:0000256" key="2">
    <source>
        <dbReference type="ARBA" id="ARBA00012528"/>
    </source>
</evidence>
<feature type="transmembrane region" description="Helical" evidence="4">
    <location>
        <begin position="156"/>
        <end position="174"/>
    </location>
</feature>
<proteinExistence type="predicted"/>
<feature type="transmembrane region" description="Helical" evidence="4">
    <location>
        <begin position="20"/>
        <end position="44"/>
    </location>
</feature>
<dbReference type="InterPro" id="IPR043128">
    <property type="entry name" value="Rev_trsase/Diguanyl_cyclase"/>
</dbReference>
<dbReference type="InterPro" id="IPR029787">
    <property type="entry name" value="Nucleotide_cyclase"/>
</dbReference>
<keyword evidence="4" id="KW-0472">Membrane</keyword>
<dbReference type="NCBIfam" id="TIGR00254">
    <property type="entry name" value="GGDEF"/>
    <property type="match status" value="1"/>
</dbReference>
<evidence type="ECO:0000256" key="3">
    <source>
        <dbReference type="ARBA" id="ARBA00034247"/>
    </source>
</evidence>
<dbReference type="PANTHER" id="PTHR45138">
    <property type="entry name" value="REGULATORY COMPONENTS OF SENSORY TRANSDUCTION SYSTEM"/>
    <property type="match status" value="1"/>
</dbReference>
<evidence type="ECO:0000256" key="1">
    <source>
        <dbReference type="ARBA" id="ARBA00001946"/>
    </source>
</evidence>
<dbReference type="AlphaFoldDB" id="R4YLC8"/>
<dbReference type="Gene3D" id="3.30.70.270">
    <property type="match status" value="1"/>
</dbReference>
<dbReference type="Pfam" id="PF00990">
    <property type="entry name" value="GGDEF"/>
    <property type="match status" value="1"/>
</dbReference>
<dbReference type="Proteomes" id="UP000032749">
    <property type="component" value="Chromosome"/>
</dbReference>
<dbReference type="HOGENOM" id="CLU_000445_11_1_6"/>
<evidence type="ECO:0000313" key="7">
    <source>
        <dbReference type="Proteomes" id="UP000032749"/>
    </source>
</evidence>
<dbReference type="CDD" id="cd01949">
    <property type="entry name" value="GGDEF"/>
    <property type="match status" value="1"/>
</dbReference>
<evidence type="ECO:0000313" key="6">
    <source>
        <dbReference type="EMBL" id="CCK75442.1"/>
    </source>
</evidence>
<dbReference type="SMART" id="SM00267">
    <property type="entry name" value="GGDEF"/>
    <property type="match status" value="1"/>
</dbReference>
<dbReference type="PROSITE" id="PS50887">
    <property type="entry name" value="GGDEF"/>
    <property type="match status" value="1"/>
</dbReference>
<accession>R4YLC8</accession>
<comment type="cofactor">
    <cofactor evidence="1">
        <name>Mg(2+)</name>
        <dbReference type="ChEBI" id="CHEBI:18420"/>
    </cofactor>
</comment>
<protein>
    <recommendedName>
        <fullName evidence="2">diguanylate cyclase</fullName>
        <ecNumber evidence="2">2.7.7.65</ecNumber>
    </recommendedName>
</protein>
<evidence type="ECO:0000256" key="4">
    <source>
        <dbReference type="SAM" id="Phobius"/>
    </source>
</evidence>
<feature type="transmembrane region" description="Helical" evidence="4">
    <location>
        <begin position="50"/>
        <end position="69"/>
    </location>
</feature>
<gene>
    <name evidence="6" type="ORF">OLEAN_C12660</name>
</gene>
<dbReference type="PATRIC" id="fig|698738.3.peg.1312"/>
<keyword evidence="7" id="KW-1185">Reference proteome</keyword>
<dbReference type="STRING" id="698738.OLEAN_C12660"/>
<dbReference type="GO" id="GO:0052621">
    <property type="term" value="F:diguanylate cyclase activity"/>
    <property type="evidence" value="ECO:0007669"/>
    <property type="project" value="UniProtKB-EC"/>
</dbReference>